<name>A0A4R5NC13_9LACO</name>
<comment type="caution">
    <text evidence="1">The sequence shown here is derived from an EMBL/GenBank/DDBJ whole genome shotgun (WGS) entry which is preliminary data.</text>
</comment>
<reference evidence="1 2" key="1">
    <citation type="journal article" date="2019" name="Appl. Microbiol. Biotechnol.">
        <title>Uncovering carbohydrate metabolism through a genotype-phenotype association study of 56 lactic acid bacteria genomes.</title>
        <authorList>
            <person name="Buron-Moles G."/>
            <person name="Chailyan A."/>
            <person name="Dolejs I."/>
            <person name="Forster J."/>
            <person name="Miks M.H."/>
        </authorList>
    </citation>
    <scope>NUCLEOTIDE SEQUENCE [LARGE SCALE GENOMIC DNA]</scope>
    <source>
        <strain evidence="1 2">ATCC 700006</strain>
    </source>
</reference>
<organism evidence="1 2">
    <name type="scientific">Leuconostoc fallax</name>
    <dbReference type="NCBI Taxonomy" id="1251"/>
    <lineage>
        <taxon>Bacteria</taxon>
        <taxon>Bacillati</taxon>
        <taxon>Bacillota</taxon>
        <taxon>Bacilli</taxon>
        <taxon>Lactobacillales</taxon>
        <taxon>Lactobacillaceae</taxon>
        <taxon>Leuconostoc</taxon>
    </lineage>
</organism>
<proteinExistence type="predicted"/>
<gene>
    <name evidence="1" type="ORF">C5L23_001621</name>
</gene>
<protein>
    <submittedName>
        <fullName evidence="1">Uncharacterized protein</fullName>
    </submittedName>
</protein>
<accession>A0A4R5NC13</accession>
<evidence type="ECO:0000313" key="1">
    <source>
        <dbReference type="EMBL" id="TDG70097.1"/>
    </source>
</evidence>
<dbReference type="Proteomes" id="UP000295681">
    <property type="component" value="Unassembled WGS sequence"/>
</dbReference>
<dbReference type="AlphaFoldDB" id="A0A4R5NC13"/>
<dbReference type="RefSeq" id="WP_010006848.1">
    <property type="nucleotide sequence ID" value="NZ_JAGYGP010000003.1"/>
</dbReference>
<sequence>MNEDNLKIDPNEFAMNIISHSVRDPNLTNQRFIKHQLTLYLEAYYLIKDFNQLEINQLESMKQKQISDLFDKMLSGRFQP</sequence>
<evidence type="ECO:0000313" key="2">
    <source>
        <dbReference type="Proteomes" id="UP000295681"/>
    </source>
</evidence>
<keyword evidence="2" id="KW-1185">Reference proteome</keyword>
<dbReference type="STRING" id="907931.GCA_000165675_01876"/>
<dbReference type="EMBL" id="PUFI01000002">
    <property type="protein sequence ID" value="TDG70097.1"/>
    <property type="molecule type" value="Genomic_DNA"/>
</dbReference>